<gene>
    <name evidence="1" type="ORF">MARSALSMR5_00598</name>
</gene>
<reference evidence="1 2" key="1">
    <citation type="submission" date="2017-04" db="EMBL/GenBank/DDBJ databases">
        <title>Genome Sequence of Marinobacter salarius strain SMR5 Isolated from a culture of the Diatom Skeletonema marinoi.</title>
        <authorList>
            <person name="Topel M."/>
            <person name="Pinder M.I.M."/>
            <person name="Johansson O.N."/>
            <person name="Kourtchenko O."/>
            <person name="Godhe A."/>
            <person name="Clarke A.K."/>
        </authorList>
    </citation>
    <scope>NUCLEOTIDE SEQUENCE [LARGE SCALE GENOMIC DNA]</scope>
    <source>
        <strain evidence="1 2">SMR5</strain>
    </source>
</reference>
<dbReference type="Proteomes" id="UP000193100">
    <property type="component" value="Chromosome"/>
</dbReference>
<dbReference type="EMBL" id="CP020931">
    <property type="protein sequence ID" value="ARM82698.1"/>
    <property type="molecule type" value="Genomic_DNA"/>
</dbReference>
<dbReference type="GeneID" id="77254591"/>
<dbReference type="STRING" id="1420917.AU15_01940"/>
<dbReference type="RefSeq" id="WP_085678715.1">
    <property type="nucleotide sequence ID" value="NZ_CP020931.1"/>
</dbReference>
<accession>A0A1W6K5I7</accession>
<dbReference type="AlphaFoldDB" id="A0A1W6K5I7"/>
<dbReference type="PROSITE" id="PS51318">
    <property type="entry name" value="TAT"/>
    <property type="match status" value="1"/>
</dbReference>
<evidence type="ECO:0000313" key="2">
    <source>
        <dbReference type="Proteomes" id="UP000193100"/>
    </source>
</evidence>
<proteinExistence type="predicted"/>
<sequence>MPESLSRSVQTDLSDTAMDRRSFLRTGLGGAMFLGTVSVTAGLSGCATAPAGRDYPMPGAMDQSYEFQFLTRDDIVLFQALLPAMVGPGLTEEPVVRRQQIQATIERIDAGIHQFGPANQKELRGLFDLLNFGLTRVTVARVWSRWENASTQSVDAFLERWRTSGVGLFNNGYIALTKVSNVAFYGHEDHWHLSGYPGPPAWAVDALPQFKDNA</sequence>
<evidence type="ECO:0008006" key="3">
    <source>
        <dbReference type="Google" id="ProtNLM"/>
    </source>
</evidence>
<dbReference type="InterPro" id="IPR006311">
    <property type="entry name" value="TAT_signal"/>
</dbReference>
<protein>
    <recommendedName>
        <fullName evidence="3">Twin-arginine translocation pathway signal protein</fullName>
    </recommendedName>
</protein>
<name>A0A1W6K5I7_9GAMM</name>
<organism evidence="1 2">
    <name type="scientific">Marinobacter salarius</name>
    <dbReference type="NCBI Taxonomy" id="1420917"/>
    <lineage>
        <taxon>Bacteria</taxon>
        <taxon>Pseudomonadati</taxon>
        <taxon>Pseudomonadota</taxon>
        <taxon>Gammaproteobacteria</taxon>
        <taxon>Pseudomonadales</taxon>
        <taxon>Marinobacteraceae</taxon>
        <taxon>Marinobacter</taxon>
    </lineage>
</organism>
<evidence type="ECO:0000313" key="1">
    <source>
        <dbReference type="EMBL" id="ARM82698.1"/>
    </source>
</evidence>